<dbReference type="SUPFAM" id="SSF53448">
    <property type="entry name" value="Nucleotide-diphospho-sugar transferases"/>
    <property type="match status" value="1"/>
</dbReference>
<dbReference type="Pfam" id="PF12804">
    <property type="entry name" value="NTP_transf_3"/>
    <property type="match status" value="1"/>
</dbReference>
<organism evidence="2 3">
    <name type="scientific">Aequitasia blattaphilus</name>
    <dbReference type="NCBI Taxonomy" id="2949332"/>
    <lineage>
        <taxon>Bacteria</taxon>
        <taxon>Bacillati</taxon>
        <taxon>Bacillota</taxon>
        <taxon>Clostridia</taxon>
        <taxon>Lachnospirales</taxon>
        <taxon>Lachnospiraceae</taxon>
        <taxon>Aequitasia</taxon>
    </lineage>
</organism>
<dbReference type="RefSeq" id="WP_262066196.1">
    <property type="nucleotide sequence ID" value="NZ_JAMXOD010000010.1"/>
</dbReference>
<dbReference type="EMBL" id="JAMZFW010000010">
    <property type="protein sequence ID" value="MCP1102411.1"/>
    <property type="molecule type" value="Genomic_DNA"/>
</dbReference>
<dbReference type="InterPro" id="IPR025877">
    <property type="entry name" value="MobA-like_NTP_Trfase"/>
</dbReference>
<sequence length="197" mass="21862">MITAILLASGYSQRLKRDKLSLDFNGIPVLEHTMRAISNVSFSKKLLVTRQEQYSCLASQYGFQTLLNPMAQTGQSSSIRLGVLQSDPSSAFMFFVGDQPLLSSSVIKRLLEVHRQKPGSIIIPTLDGQNQNPVIFPSSLRESLLEITGDTGGRSVIAKNPQLIQRVSFTDSLPFLDIDTSEDYFTLLSKAKKTEDY</sequence>
<evidence type="ECO:0000259" key="1">
    <source>
        <dbReference type="Pfam" id="PF12804"/>
    </source>
</evidence>
<reference evidence="2 3" key="1">
    <citation type="journal article" date="2022" name="Genome Biol. Evol.">
        <title>Host diet, physiology and behaviors set the stage for Lachnospiraceae cladogenesis.</title>
        <authorList>
            <person name="Vera-Ponce De Leon A."/>
            <person name="Schneider M."/>
            <person name="Jahnes B.C."/>
            <person name="Sadowski V."/>
            <person name="Camuy-Velez L.A."/>
            <person name="Duan J."/>
            <person name="Sabree Z.L."/>
        </authorList>
    </citation>
    <scope>NUCLEOTIDE SEQUENCE [LARGE SCALE GENOMIC DNA]</scope>
    <source>
        <strain evidence="2 3">PAL113</strain>
    </source>
</reference>
<dbReference type="PANTHER" id="PTHR43777:SF1">
    <property type="entry name" value="MOLYBDENUM COFACTOR CYTIDYLYLTRANSFERASE"/>
    <property type="match status" value="1"/>
</dbReference>
<evidence type="ECO:0000313" key="2">
    <source>
        <dbReference type="EMBL" id="MCP1102411.1"/>
    </source>
</evidence>
<comment type="caution">
    <text evidence="2">The sequence shown here is derived from an EMBL/GenBank/DDBJ whole genome shotgun (WGS) entry which is preliminary data.</text>
</comment>
<protein>
    <submittedName>
        <fullName evidence="2">Nucleotidyltransferase family protein</fullName>
    </submittedName>
</protein>
<feature type="domain" description="MobA-like NTP transferase" evidence="1">
    <location>
        <begin position="4"/>
        <end position="160"/>
    </location>
</feature>
<gene>
    <name evidence="2" type="ORF">NK125_08305</name>
</gene>
<dbReference type="Gene3D" id="3.90.550.10">
    <property type="entry name" value="Spore Coat Polysaccharide Biosynthesis Protein SpsA, Chain A"/>
    <property type="match status" value="1"/>
</dbReference>
<dbReference type="Proteomes" id="UP001523566">
    <property type="component" value="Unassembled WGS sequence"/>
</dbReference>
<dbReference type="CDD" id="cd04182">
    <property type="entry name" value="GT_2_like_f"/>
    <property type="match status" value="1"/>
</dbReference>
<dbReference type="PANTHER" id="PTHR43777">
    <property type="entry name" value="MOLYBDENUM COFACTOR CYTIDYLYLTRANSFERASE"/>
    <property type="match status" value="1"/>
</dbReference>
<dbReference type="InterPro" id="IPR029044">
    <property type="entry name" value="Nucleotide-diphossugar_trans"/>
</dbReference>
<evidence type="ECO:0000313" key="3">
    <source>
        <dbReference type="Proteomes" id="UP001523566"/>
    </source>
</evidence>
<name>A0ABT1EC51_9FIRM</name>
<keyword evidence="3" id="KW-1185">Reference proteome</keyword>
<proteinExistence type="predicted"/>
<accession>A0ABT1EC51</accession>